<evidence type="ECO:0000313" key="17">
    <source>
        <dbReference type="EMBL" id="KAJ1134470.1"/>
    </source>
</evidence>
<evidence type="ECO:0000256" key="9">
    <source>
        <dbReference type="ARBA" id="ARBA00023136"/>
    </source>
</evidence>
<organism evidence="17 18">
    <name type="scientific">Pleurodeles waltl</name>
    <name type="common">Iberian ribbed newt</name>
    <dbReference type="NCBI Taxonomy" id="8319"/>
    <lineage>
        <taxon>Eukaryota</taxon>
        <taxon>Metazoa</taxon>
        <taxon>Chordata</taxon>
        <taxon>Craniata</taxon>
        <taxon>Vertebrata</taxon>
        <taxon>Euteleostomi</taxon>
        <taxon>Amphibia</taxon>
        <taxon>Batrachia</taxon>
        <taxon>Caudata</taxon>
        <taxon>Salamandroidea</taxon>
        <taxon>Salamandridae</taxon>
        <taxon>Pleurodelinae</taxon>
        <taxon>Pleurodeles</taxon>
    </lineage>
</organism>
<keyword evidence="9 15" id="KW-0472">Membrane</keyword>
<keyword evidence="12" id="KW-0325">Glycoprotein</keyword>
<proteinExistence type="inferred from homology"/>
<evidence type="ECO:0000256" key="13">
    <source>
        <dbReference type="ARBA" id="ARBA00023319"/>
    </source>
</evidence>
<evidence type="ECO:0000256" key="10">
    <source>
        <dbReference type="ARBA" id="ARBA00023157"/>
    </source>
</evidence>
<evidence type="ECO:0000256" key="11">
    <source>
        <dbReference type="ARBA" id="ARBA00023170"/>
    </source>
</evidence>
<evidence type="ECO:0000256" key="5">
    <source>
        <dbReference type="ARBA" id="ARBA00022692"/>
    </source>
</evidence>
<keyword evidence="13" id="KW-0393">Immunoglobulin domain</keyword>
<keyword evidence="7" id="KW-0391">Immunity</keyword>
<dbReference type="SMART" id="SM00406">
    <property type="entry name" value="IGv"/>
    <property type="match status" value="1"/>
</dbReference>
<dbReference type="InterPro" id="IPR043226">
    <property type="entry name" value="NCR3"/>
</dbReference>
<dbReference type="PANTHER" id="PTHR47904:SF1">
    <property type="entry name" value="NATURAL CYTOTOXICITY TRIGGERING RECEPTOR 3"/>
    <property type="match status" value="1"/>
</dbReference>
<dbReference type="Gene3D" id="2.60.40.10">
    <property type="entry name" value="Immunoglobulins"/>
    <property type="match status" value="1"/>
</dbReference>
<evidence type="ECO:0000256" key="2">
    <source>
        <dbReference type="ARBA" id="ARBA00006531"/>
    </source>
</evidence>
<evidence type="ECO:0000256" key="1">
    <source>
        <dbReference type="ARBA" id="ARBA00004251"/>
    </source>
</evidence>
<name>A0AAV7Q5F9_PLEWA</name>
<keyword evidence="4" id="KW-1003">Cell membrane</keyword>
<dbReference type="PROSITE" id="PS50835">
    <property type="entry name" value="IG_LIKE"/>
    <property type="match status" value="1"/>
</dbReference>
<evidence type="ECO:0000256" key="12">
    <source>
        <dbReference type="ARBA" id="ARBA00023180"/>
    </source>
</evidence>
<keyword evidence="6" id="KW-0732">Signal</keyword>
<dbReference type="Proteomes" id="UP001066276">
    <property type="component" value="Chromosome 6"/>
</dbReference>
<protein>
    <recommendedName>
        <fullName evidence="3">Natural cytotoxicity triggering receptor 3</fullName>
    </recommendedName>
    <alternativeName>
        <fullName evidence="14">Natural killer cell p30-related protein</fullName>
    </alternativeName>
</protein>
<evidence type="ECO:0000259" key="16">
    <source>
        <dbReference type="PROSITE" id="PS50835"/>
    </source>
</evidence>
<dbReference type="AlphaFoldDB" id="A0AAV7Q5F9"/>
<dbReference type="Pfam" id="PF07686">
    <property type="entry name" value="V-set"/>
    <property type="match status" value="1"/>
</dbReference>
<reference evidence="17" key="1">
    <citation type="journal article" date="2022" name="bioRxiv">
        <title>Sequencing and chromosome-scale assembly of the giantPleurodeles waltlgenome.</title>
        <authorList>
            <person name="Brown T."/>
            <person name="Elewa A."/>
            <person name="Iarovenko S."/>
            <person name="Subramanian E."/>
            <person name="Araus A.J."/>
            <person name="Petzold A."/>
            <person name="Susuki M."/>
            <person name="Suzuki K.-i.T."/>
            <person name="Hayashi T."/>
            <person name="Toyoda A."/>
            <person name="Oliveira C."/>
            <person name="Osipova E."/>
            <person name="Leigh N.D."/>
            <person name="Simon A."/>
            <person name="Yun M.H."/>
        </authorList>
    </citation>
    <scope>NUCLEOTIDE SEQUENCE</scope>
    <source>
        <strain evidence="17">20211129_DDA</strain>
        <tissue evidence="17">Liver</tissue>
    </source>
</reference>
<dbReference type="EMBL" id="JANPWB010000010">
    <property type="protein sequence ID" value="KAJ1134470.1"/>
    <property type="molecule type" value="Genomic_DNA"/>
</dbReference>
<dbReference type="InterPro" id="IPR036179">
    <property type="entry name" value="Ig-like_dom_sf"/>
</dbReference>
<accession>A0AAV7Q5F9</accession>
<dbReference type="GO" id="GO:0030101">
    <property type="term" value="P:natural killer cell activation"/>
    <property type="evidence" value="ECO:0007669"/>
    <property type="project" value="TreeGrafter"/>
</dbReference>
<dbReference type="InterPro" id="IPR013106">
    <property type="entry name" value="Ig_V-set"/>
</dbReference>
<dbReference type="InterPro" id="IPR003599">
    <property type="entry name" value="Ig_sub"/>
</dbReference>
<keyword evidence="5 15" id="KW-0812">Transmembrane</keyword>
<keyword evidence="18" id="KW-1185">Reference proteome</keyword>
<evidence type="ECO:0000256" key="7">
    <source>
        <dbReference type="ARBA" id="ARBA00022859"/>
    </source>
</evidence>
<feature type="domain" description="Ig-like" evidence="16">
    <location>
        <begin position="34"/>
        <end position="129"/>
    </location>
</feature>
<keyword evidence="10" id="KW-1015">Disulfide bond</keyword>
<gene>
    <name evidence="17" type="ORF">NDU88_000922</name>
</gene>
<evidence type="ECO:0000256" key="8">
    <source>
        <dbReference type="ARBA" id="ARBA00022989"/>
    </source>
</evidence>
<dbReference type="SUPFAM" id="SSF48726">
    <property type="entry name" value="Immunoglobulin"/>
    <property type="match status" value="1"/>
</dbReference>
<evidence type="ECO:0000256" key="4">
    <source>
        <dbReference type="ARBA" id="ARBA00022475"/>
    </source>
</evidence>
<sequence>MGALTEDCRAWWEQPRGMQLGVPHSPVLSLADNPLLPPTQEKTTNVTAGDAATLQCSFNSSQKTTIGGYKWFYINPSFTSVTEVTNISEKFSGRVFMPKHTIFTSQRKADIEIHNVQSNDTGTYFCEVELFMINRKGRGNGTQLLVLQAPRTQGPRFLSYWTLPYIIFGKACLLLATVLVIVTKACRKQGEE</sequence>
<dbReference type="PANTHER" id="PTHR47904">
    <property type="entry name" value="NATURAL CYTOTOXICITY TRIGGERING RECEPTOR 3"/>
    <property type="match status" value="1"/>
</dbReference>
<dbReference type="GO" id="GO:0005886">
    <property type="term" value="C:plasma membrane"/>
    <property type="evidence" value="ECO:0007669"/>
    <property type="project" value="UniProtKB-SubCell"/>
</dbReference>
<evidence type="ECO:0000256" key="3">
    <source>
        <dbReference type="ARBA" id="ARBA00019135"/>
    </source>
</evidence>
<keyword evidence="8 15" id="KW-1133">Transmembrane helix</keyword>
<dbReference type="GO" id="GO:0002429">
    <property type="term" value="P:immune response-activating cell surface receptor signaling pathway"/>
    <property type="evidence" value="ECO:0007669"/>
    <property type="project" value="InterPro"/>
</dbReference>
<evidence type="ECO:0000256" key="14">
    <source>
        <dbReference type="ARBA" id="ARBA00032296"/>
    </source>
</evidence>
<dbReference type="GO" id="GO:0045954">
    <property type="term" value="P:positive regulation of natural killer cell mediated cytotoxicity"/>
    <property type="evidence" value="ECO:0007669"/>
    <property type="project" value="InterPro"/>
</dbReference>
<dbReference type="InterPro" id="IPR007110">
    <property type="entry name" value="Ig-like_dom"/>
</dbReference>
<comment type="similarity">
    <text evidence="2">Belongs to the natural cytotoxicity receptor (NCR) family.</text>
</comment>
<keyword evidence="11" id="KW-0675">Receptor</keyword>
<evidence type="ECO:0000256" key="15">
    <source>
        <dbReference type="SAM" id="Phobius"/>
    </source>
</evidence>
<comment type="caution">
    <text evidence="17">The sequence shown here is derived from an EMBL/GenBank/DDBJ whole genome shotgun (WGS) entry which is preliminary data.</text>
</comment>
<evidence type="ECO:0000256" key="6">
    <source>
        <dbReference type="ARBA" id="ARBA00022729"/>
    </source>
</evidence>
<dbReference type="InterPro" id="IPR013783">
    <property type="entry name" value="Ig-like_fold"/>
</dbReference>
<evidence type="ECO:0000313" key="18">
    <source>
        <dbReference type="Proteomes" id="UP001066276"/>
    </source>
</evidence>
<dbReference type="SMART" id="SM00409">
    <property type="entry name" value="IG"/>
    <property type="match status" value="1"/>
</dbReference>
<feature type="transmembrane region" description="Helical" evidence="15">
    <location>
        <begin position="158"/>
        <end position="182"/>
    </location>
</feature>
<comment type="subcellular location">
    <subcellularLocation>
        <location evidence="1">Cell membrane</location>
        <topology evidence="1">Single-pass type I membrane protein</topology>
    </subcellularLocation>
</comment>